<reference evidence="2 3" key="1">
    <citation type="submission" date="2020-08" db="EMBL/GenBank/DDBJ databases">
        <title>Genomic Encyclopedia of Archaeal and Bacterial Type Strains, Phase II (KMG-II): from individual species to whole genera.</title>
        <authorList>
            <person name="Goeker M."/>
        </authorList>
    </citation>
    <scope>NUCLEOTIDE SEQUENCE [LARGE SCALE GENOMIC DNA]</scope>
    <source>
        <strain evidence="2 3">DSM 23288</strain>
    </source>
</reference>
<protein>
    <submittedName>
        <fullName evidence="2">Peptidoglycan/xylan/chitin deacetylase (PgdA/CDA1 family)</fullName>
    </submittedName>
</protein>
<dbReference type="GO" id="GO:0005975">
    <property type="term" value="P:carbohydrate metabolic process"/>
    <property type="evidence" value="ECO:0007669"/>
    <property type="project" value="InterPro"/>
</dbReference>
<dbReference type="GO" id="GO:0016810">
    <property type="term" value="F:hydrolase activity, acting on carbon-nitrogen (but not peptide) bonds"/>
    <property type="evidence" value="ECO:0007669"/>
    <property type="project" value="InterPro"/>
</dbReference>
<gene>
    <name evidence="2" type="ORF">BDZ31_001401</name>
</gene>
<feature type="domain" description="NodB homology" evidence="1">
    <location>
        <begin position="63"/>
        <end position="173"/>
    </location>
</feature>
<dbReference type="RefSeq" id="WP_183340317.1">
    <property type="nucleotide sequence ID" value="NZ_JACHNU010000001.1"/>
</dbReference>
<proteinExistence type="predicted"/>
<sequence>MDHQLFDHSPIIRRPRVELPDGKRLAVWVGVNVEHYRFGQQALSLAPFTAQLVPDPLNHGWRDYGARVGLWRLADLLARHGFPLSAITNAAVFEHYPEIAEEGRARGWAWVGHGVDNSSWWVGMGPDDERAALQGIVSSFRDATGAAPRGWLGPALTSTENTTALLAELGFTYSLDWANDDQPYPLNVPSGRLLALPYASEVNDIPAFVLHHHTGEQFAQSVIDQFDQLYEEGADSLRVMGIGLHPFLVGQPFRARPFARALAHIASHDDVWLATSDEIADWALGALPAPEATTA</sequence>
<keyword evidence="3" id="KW-1185">Reference proteome</keyword>
<dbReference type="PANTHER" id="PTHR43123">
    <property type="entry name" value="POLYSACCHARIDE DEACETYLASE-RELATED"/>
    <property type="match status" value="1"/>
</dbReference>
<dbReference type="Pfam" id="PF01522">
    <property type="entry name" value="Polysacc_deac_1"/>
    <property type="match status" value="1"/>
</dbReference>
<dbReference type="AlphaFoldDB" id="A0A840ICQ1"/>
<evidence type="ECO:0000313" key="3">
    <source>
        <dbReference type="Proteomes" id="UP000585272"/>
    </source>
</evidence>
<accession>A0A840ICQ1</accession>
<comment type="caution">
    <text evidence="2">The sequence shown here is derived from an EMBL/GenBank/DDBJ whole genome shotgun (WGS) entry which is preliminary data.</text>
</comment>
<dbReference type="Proteomes" id="UP000585272">
    <property type="component" value="Unassembled WGS sequence"/>
</dbReference>
<dbReference type="Gene3D" id="3.20.20.370">
    <property type="entry name" value="Glycoside hydrolase/deacetylase"/>
    <property type="match status" value="1"/>
</dbReference>
<name>A0A840ICQ1_9ACTN</name>
<dbReference type="CDD" id="cd10979">
    <property type="entry name" value="CE4_PuuE_like"/>
    <property type="match status" value="1"/>
</dbReference>
<dbReference type="PANTHER" id="PTHR43123:SF4">
    <property type="entry name" value="POLYSACCHARIDE DEACETYLASE"/>
    <property type="match status" value="1"/>
</dbReference>
<dbReference type="SUPFAM" id="SSF88713">
    <property type="entry name" value="Glycoside hydrolase/deacetylase"/>
    <property type="match status" value="1"/>
</dbReference>
<dbReference type="EMBL" id="JACHNU010000001">
    <property type="protein sequence ID" value="MBB4661828.1"/>
    <property type="molecule type" value="Genomic_DNA"/>
</dbReference>
<dbReference type="InterPro" id="IPR011330">
    <property type="entry name" value="Glyco_hydro/deAcase_b/a-brl"/>
</dbReference>
<dbReference type="InterPro" id="IPR002509">
    <property type="entry name" value="NODB_dom"/>
</dbReference>
<evidence type="ECO:0000259" key="1">
    <source>
        <dbReference type="Pfam" id="PF01522"/>
    </source>
</evidence>
<evidence type="ECO:0000313" key="2">
    <source>
        <dbReference type="EMBL" id="MBB4661828.1"/>
    </source>
</evidence>
<organism evidence="2 3">
    <name type="scientific">Conexibacter arvalis</name>
    <dbReference type="NCBI Taxonomy" id="912552"/>
    <lineage>
        <taxon>Bacteria</taxon>
        <taxon>Bacillati</taxon>
        <taxon>Actinomycetota</taxon>
        <taxon>Thermoleophilia</taxon>
        <taxon>Solirubrobacterales</taxon>
        <taxon>Conexibacteraceae</taxon>
        <taxon>Conexibacter</taxon>
    </lineage>
</organism>